<evidence type="ECO:0000256" key="5">
    <source>
        <dbReference type="SAM" id="MobiDB-lite"/>
    </source>
</evidence>
<organism evidence="8 9">
    <name type="scientific">Coffea canephora</name>
    <name type="common">Robusta coffee</name>
    <dbReference type="NCBI Taxonomy" id="49390"/>
    <lineage>
        <taxon>Eukaryota</taxon>
        <taxon>Viridiplantae</taxon>
        <taxon>Streptophyta</taxon>
        <taxon>Embryophyta</taxon>
        <taxon>Tracheophyta</taxon>
        <taxon>Spermatophyta</taxon>
        <taxon>Magnoliopsida</taxon>
        <taxon>eudicotyledons</taxon>
        <taxon>Gunneridae</taxon>
        <taxon>Pentapetalae</taxon>
        <taxon>asterids</taxon>
        <taxon>lamiids</taxon>
        <taxon>Gentianales</taxon>
        <taxon>Rubiaceae</taxon>
        <taxon>Ixoroideae</taxon>
        <taxon>Gardenieae complex</taxon>
        <taxon>Bertiereae - Coffeeae clade</taxon>
        <taxon>Coffeeae</taxon>
        <taxon>Coffea</taxon>
    </lineage>
</organism>
<keyword evidence="6" id="KW-1133">Transmembrane helix</keyword>
<dbReference type="EMBL" id="HG739086">
    <property type="protein sequence ID" value="CDO98391.1"/>
    <property type="molecule type" value="Genomic_DNA"/>
</dbReference>
<keyword evidence="3" id="KW-0808">Transferase</keyword>
<feature type="domain" description="Glycosyltransferase 61 catalytic" evidence="7">
    <location>
        <begin position="325"/>
        <end position="432"/>
    </location>
</feature>
<evidence type="ECO:0000256" key="4">
    <source>
        <dbReference type="ARBA" id="ARBA00023180"/>
    </source>
</evidence>
<dbReference type="AlphaFoldDB" id="A0A068TQ63"/>
<accession>A0A068TQ63</accession>
<evidence type="ECO:0000256" key="6">
    <source>
        <dbReference type="SAM" id="Phobius"/>
    </source>
</evidence>
<dbReference type="OMA" id="CTIMAVS"/>
<keyword evidence="2" id="KW-0328">Glycosyltransferase</keyword>
<proteinExistence type="predicted"/>
<dbReference type="PANTHER" id="PTHR20961">
    <property type="entry name" value="GLYCOSYLTRANSFERASE"/>
    <property type="match status" value="1"/>
</dbReference>
<dbReference type="GO" id="GO:0000139">
    <property type="term" value="C:Golgi membrane"/>
    <property type="evidence" value="ECO:0007669"/>
    <property type="project" value="UniProtKB-SubCell"/>
</dbReference>
<evidence type="ECO:0000313" key="9">
    <source>
        <dbReference type="Proteomes" id="UP000295252"/>
    </source>
</evidence>
<keyword evidence="6" id="KW-0472">Membrane</keyword>
<dbReference type="InterPro" id="IPR049625">
    <property type="entry name" value="Glyco_transf_61_cat"/>
</dbReference>
<feature type="transmembrane region" description="Helical" evidence="6">
    <location>
        <begin position="18"/>
        <end position="35"/>
    </location>
</feature>
<feature type="region of interest" description="Disordered" evidence="5">
    <location>
        <begin position="98"/>
        <end position="123"/>
    </location>
</feature>
<dbReference type="OrthoDB" id="529273at2759"/>
<evidence type="ECO:0000256" key="1">
    <source>
        <dbReference type="ARBA" id="ARBA00004323"/>
    </source>
</evidence>
<dbReference type="PANTHER" id="PTHR20961:SF149">
    <property type="entry name" value="PROTEIN O-LINKED-MANNOSE BETA-1,4-N-ACETYLGLUCOSAMINYLTRANSFERASE 2-LIKE"/>
    <property type="match status" value="1"/>
</dbReference>
<evidence type="ECO:0000256" key="2">
    <source>
        <dbReference type="ARBA" id="ARBA00022676"/>
    </source>
</evidence>
<evidence type="ECO:0000313" key="8">
    <source>
        <dbReference type="EMBL" id="CDO98391.1"/>
    </source>
</evidence>
<dbReference type="STRING" id="49390.A0A068TQ63"/>
<dbReference type="Proteomes" id="UP000295252">
    <property type="component" value="Chromosome VI"/>
</dbReference>
<keyword evidence="4" id="KW-0325">Glycoprotein</keyword>
<dbReference type="InterPro" id="IPR007657">
    <property type="entry name" value="Glycosyltransferase_61"/>
</dbReference>
<dbReference type="Gramene" id="CDO98391">
    <property type="protein sequence ID" value="CDO98391"/>
    <property type="gene ID" value="GSCOC_T00022468001"/>
</dbReference>
<gene>
    <name evidence="8" type="ORF">GSCOC_T00022468001</name>
</gene>
<name>A0A068TQ63_COFCA</name>
<comment type="subcellular location">
    <subcellularLocation>
        <location evidence="1">Golgi apparatus membrane</location>
        <topology evidence="1">Single-pass type II membrane protein</topology>
    </subcellularLocation>
</comment>
<reference evidence="9" key="1">
    <citation type="journal article" date="2014" name="Science">
        <title>The coffee genome provides insight into the convergent evolution of caffeine biosynthesis.</title>
        <authorList>
            <person name="Denoeud F."/>
            <person name="Carretero-Paulet L."/>
            <person name="Dereeper A."/>
            <person name="Droc G."/>
            <person name="Guyot R."/>
            <person name="Pietrella M."/>
            <person name="Zheng C."/>
            <person name="Alberti A."/>
            <person name="Anthony F."/>
            <person name="Aprea G."/>
            <person name="Aury J.M."/>
            <person name="Bento P."/>
            <person name="Bernard M."/>
            <person name="Bocs S."/>
            <person name="Campa C."/>
            <person name="Cenci A."/>
            <person name="Combes M.C."/>
            <person name="Crouzillat D."/>
            <person name="Da Silva C."/>
            <person name="Daddiego L."/>
            <person name="De Bellis F."/>
            <person name="Dussert S."/>
            <person name="Garsmeur O."/>
            <person name="Gayraud T."/>
            <person name="Guignon V."/>
            <person name="Jahn K."/>
            <person name="Jamilloux V."/>
            <person name="Joet T."/>
            <person name="Labadie K."/>
            <person name="Lan T."/>
            <person name="Leclercq J."/>
            <person name="Lepelley M."/>
            <person name="Leroy T."/>
            <person name="Li L.T."/>
            <person name="Librado P."/>
            <person name="Lopez L."/>
            <person name="Munoz A."/>
            <person name="Noel B."/>
            <person name="Pallavicini A."/>
            <person name="Perrotta G."/>
            <person name="Poncet V."/>
            <person name="Pot D."/>
            <person name="Priyono X."/>
            <person name="Rigoreau M."/>
            <person name="Rouard M."/>
            <person name="Rozas J."/>
            <person name="Tranchant-Dubreuil C."/>
            <person name="VanBuren R."/>
            <person name="Zhang Q."/>
            <person name="Andrade A.C."/>
            <person name="Argout X."/>
            <person name="Bertrand B."/>
            <person name="de Kochko A."/>
            <person name="Graziosi G."/>
            <person name="Henry R.J."/>
            <person name="Jayarama X."/>
            <person name="Ming R."/>
            <person name="Nagai C."/>
            <person name="Rounsley S."/>
            <person name="Sankoff D."/>
            <person name="Giuliano G."/>
            <person name="Albert V.A."/>
            <person name="Wincker P."/>
            <person name="Lashermes P."/>
        </authorList>
    </citation>
    <scope>NUCLEOTIDE SEQUENCE [LARGE SCALE GENOMIC DNA]</scope>
    <source>
        <strain evidence="9">cv. DH200-94</strain>
    </source>
</reference>
<dbReference type="Pfam" id="PF04577">
    <property type="entry name" value="Glyco_transf_61"/>
    <property type="match status" value="1"/>
</dbReference>
<keyword evidence="9" id="KW-1185">Reference proteome</keyword>
<dbReference type="GO" id="GO:0016763">
    <property type="term" value="F:pentosyltransferase activity"/>
    <property type="evidence" value="ECO:0007669"/>
    <property type="project" value="UniProtKB-ARBA"/>
</dbReference>
<evidence type="ECO:0000256" key="3">
    <source>
        <dbReference type="ARBA" id="ARBA00022679"/>
    </source>
</evidence>
<evidence type="ECO:0000259" key="7">
    <source>
        <dbReference type="Pfam" id="PF04577"/>
    </source>
</evidence>
<sequence length="528" mass="59156">MYDPIFAKSFSKYEQKRFGFWAILVCTIMAVSIFLELKPGFHPLAILGNAMNLQLSIDAAQDKLAMKDEDISLPFGIHAVEQAKEGEQTDMLRVNDMGTSSPSATEAVESDPTNTSIVKDIDTNPPLATQAKKVETPSEELGEPACNFLGPLSDYCEIKGDIRIEANSSTVFIVSPQTTIAAKNKSWSTRPYARKGNGGAMISVKKWTIKLVSHNEDNIPRCSINHSIPSILFSTGGFSGNPFHDFSDLLVPIYSTSQEFGGEVQFLATDHQHWWISKYQMLFSRLSRHEIIAIDKEKEIHCYSRMVAGLKSYKEFIIDSSKFPHGLSMNHFRQFLRSTYSLERTRAIKLRKGGGQKPRLMLISRGRTRKLTNEGEITRMARKLGYEVIVAEAGLSTNLTSFAQLVNSCDVLMGVHGAGLTNMVFLPDKAILVQIIPLGGIDGLARVDFGIPSKDMNIRYLEYKIEATESSLIEQYPLDHAVFRDPSSFHKQGWGAIRSVYLDKQNVKIDLHRFKSTLVKALKLLRRH</sequence>
<keyword evidence="6" id="KW-0812">Transmembrane</keyword>
<dbReference type="PhylomeDB" id="A0A068TQ63"/>
<dbReference type="InParanoid" id="A0A068TQ63"/>
<protein>
    <recommendedName>
        <fullName evidence="7">Glycosyltransferase 61 catalytic domain-containing protein</fullName>
    </recommendedName>
</protein>